<keyword evidence="1" id="KW-1003">Cell membrane</keyword>
<keyword evidence="3" id="KW-0479">Metal-binding</keyword>
<evidence type="ECO:0000256" key="5">
    <source>
        <dbReference type="ARBA" id="ARBA00023211"/>
    </source>
</evidence>
<dbReference type="EMBL" id="CP041165">
    <property type="protein sequence ID" value="QOP41747.1"/>
    <property type="molecule type" value="Genomic_DNA"/>
</dbReference>
<feature type="domain" description="Calcineurin-like phosphoesterase" evidence="6">
    <location>
        <begin position="13"/>
        <end position="201"/>
    </location>
</feature>
<keyword evidence="5" id="KW-0464">Manganese</keyword>
<dbReference type="AlphaFoldDB" id="A0A7M1AWB2"/>
<reference evidence="7 8" key="1">
    <citation type="submission" date="2019-06" db="EMBL/GenBank/DDBJ databases">
        <title>Sulfurimonas gotlandica sp. nov., a chemoautotrophic and psychrotolerant epsilonproteobacterium isolated from a pelagic redoxcline, and an emended description of the genus Sulfurimonas.</title>
        <authorList>
            <person name="Wang S."/>
            <person name="Jiang L."/>
            <person name="Shao Z."/>
        </authorList>
    </citation>
    <scope>NUCLEOTIDE SEQUENCE [LARGE SCALE GENOMIC DNA]</scope>
    <source>
        <strain evidence="7 8">B2</strain>
    </source>
</reference>
<dbReference type="RefSeq" id="WP_193113066.1">
    <property type="nucleotide sequence ID" value="NZ_CP041165.1"/>
</dbReference>
<dbReference type="KEGG" id="smax:FJR03_08350"/>
<evidence type="ECO:0000256" key="4">
    <source>
        <dbReference type="ARBA" id="ARBA00023136"/>
    </source>
</evidence>
<keyword evidence="4" id="KW-0472">Membrane</keyword>
<sequence length="245" mass="28657">MSRNLEIKEGAFVISDAHYSATRPELLEFIKAIHSKELSPTQLILMGDIFDALFGSIEYTYKDNTEMITLLKEIANEIEVIYLEGNHDFNLQAVFDNIKIYPIQKQPVLAACQDKKVYLAHGDFDAPLGYQLYTALIRNRVVLKILKPIDNFFNHFILNFVDQHLMKKDDCKELGWFDDFIRNRFKNRFECDYFIEGHFHQNKTLQLDGFSYVNLAAFACNQRYFIVKSLQNNTILEEKQFSKGI</sequence>
<organism evidence="7 8">
    <name type="scientific">Sulfurimonas marina</name>
    <dbReference type="NCBI Taxonomy" id="2590551"/>
    <lineage>
        <taxon>Bacteria</taxon>
        <taxon>Pseudomonadati</taxon>
        <taxon>Campylobacterota</taxon>
        <taxon>Epsilonproteobacteria</taxon>
        <taxon>Campylobacterales</taxon>
        <taxon>Sulfurimonadaceae</taxon>
        <taxon>Sulfurimonas</taxon>
    </lineage>
</organism>
<evidence type="ECO:0000259" key="6">
    <source>
        <dbReference type="Pfam" id="PF00149"/>
    </source>
</evidence>
<dbReference type="GO" id="GO:0016020">
    <property type="term" value="C:membrane"/>
    <property type="evidence" value="ECO:0007669"/>
    <property type="project" value="GOC"/>
</dbReference>
<evidence type="ECO:0000313" key="8">
    <source>
        <dbReference type="Proteomes" id="UP000593910"/>
    </source>
</evidence>
<gene>
    <name evidence="7" type="ORF">FJR03_08350</name>
</gene>
<evidence type="ECO:0000256" key="3">
    <source>
        <dbReference type="ARBA" id="ARBA00022723"/>
    </source>
</evidence>
<accession>A0A7M1AWB2</accession>
<dbReference type="GO" id="GO:0009245">
    <property type="term" value="P:lipid A biosynthetic process"/>
    <property type="evidence" value="ECO:0007669"/>
    <property type="project" value="TreeGrafter"/>
</dbReference>
<proteinExistence type="predicted"/>
<dbReference type="InterPro" id="IPR029052">
    <property type="entry name" value="Metallo-depent_PP-like"/>
</dbReference>
<evidence type="ECO:0000313" key="7">
    <source>
        <dbReference type="EMBL" id="QOP41747.1"/>
    </source>
</evidence>
<evidence type="ECO:0000256" key="2">
    <source>
        <dbReference type="ARBA" id="ARBA00022519"/>
    </source>
</evidence>
<dbReference type="GO" id="GO:0008758">
    <property type="term" value="F:UDP-2,3-diacylglucosamine hydrolase activity"/>
    <property type="evidence" value="ECO:0007669"/>
    <property type="project" value="TreeGrafter"/>
</dbReference>
<keyword evidence="7" id="KW-0378">Hydrolase</keyword>
<dbReference type="PANTHER" id="PTHR34990">
    <property type="entry name" value="UDP-2,3-DIACYLGLUCOSAMINE HYDROLASE-RELATED"/>
    <property type="match status" value="1"/>
</dbReference>
<protein>
    <submittedName>
        <fullName evidence="7">UDP-2,3-diacylglucosamine hydrolase</fullName>
    </submittedName>
</protein>
<dbReference type="Proteomes" id="UP000593910">
    <property type="component" value="Chromosome"/>
</dbReference>
<keyword evidence="2" id="KW-0997">Cell inner membrane</keyword>
<dbReference type="Gene3D" id="3.60.21.10">
    <property type="match status" value="1"/>
</dbReference>
<dbReference type="SUPFAM" id="SSF56300">
    <property type="entry name" value="Metallo-dependent phosphatases"/>
    <property type="match status" value="1"/>
</dbReference>
<evidence type="ECO:0000256" key="1">
    <source>
        <dbReference type="ARBA" id="ARBA00022475"/>
    </source>
</evidence>
<dbReference type="InterPro" id="IPR043461">
    <property type="entry name" value="LpxH-like"/>
</dbReference>
<dbReference type="GO" id="GO:0046872">
    <property type="term" value="F:metal ion binding"/>
    <property type="evidence" value="ECO:0007669"/>
    <property type="project" value="UniProtKB-KW"/>
</dbReference>
<dbReference type="InterPro" id="IPR004843">
    <property type="entry name" value="Calcineurin-like_PHP"/>
</dbReference>
<dbReference type="Pfam" id="PF00149">
    <property type="entry name" value="Metallophos"/>
    <property type="match status" value="1"/>
</dbReference>
<keyword evidence="8" id="KW-1185">Reference proteome</keyword>
<name>A0A7M1AWB2_9BACT</name>